<dbReference type="Proteomes" id="UP000664164">
    <property type="component" value="Unassembled WGS sequence"/>
</dbReference>
<dbReference type="EMBL" id="JAFNLL010000007">
    <property type="protein sequence ID" value="MBO1267302.1"/>
    <property type="molecule type" value="Genomic_DNA"/>
</dbReference>
<dbReference type="RefSeq" id="WP_207615097.1">
    <property type="nucleotide sequence ID" value="NZ_JAFNLL010000007.1"/>
</dbReference>
<name>A0A939HAH3_9MICC</name>
<gene>
    <name evidence="1" type="ORF">J1902_04780</name>
</gene>
<organism evidence="1 2">
    <name type="scientific">Arthrobacter cavernae</name>
    <dbReference type="NCBI Taxonomy" id="2817681"/>
    <lineage>
        <taxon>Bacteria</taxon>
        <taxon>Bacillati</taxon>
        <taxon>Actinomycetota</taxon>
        <taxon>Actinomycetes</taxon>
        <taxon>Micrococcales</taxon>
        <taxon>Micrococcaceae</taxon>
        <taxon>Arthrobacter</taxon>
    </lineage>
</organism>
<protein>
    <submittedName>
        <fullName evidence="1">Uncharacterized protein</fullName>
    </submittedName>
</protein>
<evidence type="ECO:0000313" key="2">
    <source>
        <dbReference type="Proteomes" id="UP000664164"/>
    </source>
</evidence>
<evidence type="ECO:0000313" key="1">
    <source>
        <dbReference type="EMBL" id="MBO1267302.1"/>
    </source>
</evidence>
<sequence length="79" mass="8700">MSWGEFVEKLSPEGHSALLTTSSLSVGFSGHSVQYAGTYQLWNRNAGSARPSHGAFHGRLEAGPQVWRWVEHHAIPGER</sequence>
<reference evidence="1" key="1">
    <citation type="submission" date="2021-03" db="EMBL/GenBank/DDBJ databases">
        <title>A new species, PO-11, isolated from a karst cave deposit.</title>
        <authorList>
            <person name="Zhaoxiaoyong W."/>
        </authorList>
    </citation>
    <scope>NUCLEOTIDE SEQUENCE</scope>
    <source>
        <strain evidence="1">PO-11</strain>
    </source>
</reference>
<comment type="caution">
    <text evidence="1">The sequence shown here is derived from an EMBL/GenBank/DDBJ whole genome shotgun (WGS) entry which is preliminary data.</text>
</comment>
<dbReference type="AlphaFoldDB" id="A0A939HAH3"/>
<accession>A0A939HAH3</accession>
<proteinExistence type="predicted"/>
<keyword evidence="2" id="KW-1185">Reference proteome</keyword>